<dbReference type="Proteomes" id="UP000325579">
    <property type="component" value="Unassembled WGS sequence"/>
</dbReference>
<evidence type="ECO:0000313" key="2">
    <source>
        <dbReference type="Proteomes" id="UP000325579"/>
    </source>
</evidence>
<accession>A0A5N7D9D3</accession>
<dbReference type="GeneID" id="43672141"/>
<organism evidence="1 2">
    <name type="scientific">Aspergillus pseudonomiae</name>
    <dbReference type="NCBI Taxonomy" id="1506151"/>
    <lineage>
        <taxon>Eukaryota</taxon>
        <taxon>Fungi</taxon>
        <taxon>Dikarya</taxon>
        <taxon>Ascomycota</taxon>
        <taxon>Pezizomycotina</taxon>
        <taxon>Eurotiomycetes</taxon>
        <taxon>Eurotiomycetidae</taxon>
        <taxon>Eurotiales</taxon>
        <taxon>Aspergillaceae</taxon>
        <taxon>Aspergillus</taxon>
        <taxon>Aspergillus subgen. Circumdati</taxon>
    </lineage>
</organism>
<gene>
    <name evidence="1" type="ORF">BDV37DRAFT_284213</name>
</gene>
<dbReference type="AlphaFoldDB" id="A0A5N7D9D3"/>
<keyword evidence="2" id="KW-1185">Reference proteome</keyword>
<dbReference type="EMBL" id="ML736782">
    <property type="protein sequence ID" value="KAE8402887.1"/>
    <property type="molecule type" value="Genomic_DNA"/>
</dbReference>
<evidence type="ECO:0000313" key="1">
    <source>
        <dbReference type="EMBL" id="KAE8402887.1"/>
    </source>
</evidence>
<reference evidence="1 2" key="1">
    <citation type="submission" date="2019-04" db="EMBL/GenBank/DDBJ databases">
        <authorList>
            <consortium name="DOE Joint Genome Institute"/>
            <person name="Mondo S."/>
            <person name="Kjaerbolling I."/>
            <person name="Vesth T."/>
            <person name="Frisvad J.C."/>
            <person name="Nybo J.L."/>
            <person name="Theobald S."/>
            <person name="Kildgaard S."/>
            <person name="Isbrandt T."/>
            <person name="Kuo A."/>
            <person name="Sato A."/>
            <person name="Lyhne E.K."/>
            <person name="Kogle M.E."/>
            <person name="Wiebenga A."/>
            <person name="Kun R.S."/>
            <person name="Lubbers R.J."/>
            <person name="Makela M.R."/>
            <person name="Barry K."/>
            <person name="Chovatia M."/>
            <person name="Clum A."/>
            <person name="Daum C."/>
            <person name="Haridas S."/>
            <person name="He G."/>
            <person name="LaButti K."/>
            <person name="Lipzen A."/>
            <person name="Riley R."/>
            <person name="Salamov A."/>
            <person name="Simmons B.A."/>
            <person name="Magnuson J.K."/>
            <person name="Henrissat B."/>
            <person name="Mortensen U.H."/>
            <person name="Larsen T.O."/>
            <person name="Devries R.P."/>
            <person name="Grigoriev I.V."/>
            <person name="Machida M."/>
            <person name="Baker S.E."/>
            <person name="Andersen M.R."/>
            <person name="Cantor M.N."/>
            <person name="Hua S.X."/>
        </authorList>
    </citation>
    <scope>NUCLEOTIDE SEQUENCE [LARGE SCALE GENOMIC DNA]</scope>
    <source>
        <strain evidence="1 2">CBS 119388</strain>
    </source>
</reference>
<proteinExistence type="predicted"/>
<dbReference type="RefSeq" id="XP_031940206.1">
    <property type="nucleotide sequence ID" value="XM_032087450.1"/>
</dbReference>
<sequence length="162" mass="17360">MGQGHNQGGWDGLGKQSAHGRVVGSGLGYDRHLFELTTNRYFGCFQQTVTSSAYEAPKPEAGDCVNFSPDNKHIKYFDDRSGLWMGGWDGPGSTTSLQTNISQQNLARMGGRDGSGTIPGTYITIPQASAGQDGKGLGYATNQASNYNNFRPWFGGWDGPGN</sequence>
<protein>
    <submittedName>
        <fullName evidence="1">Uncharacterized protein</fullName>
    </submittedName>
</protein>
<name>A0A5N7D9D3_9EURO</name>